<feature type="region of interest" description="Disordered" evidence="1">
    <location>
        <begin position="80"/>
        <end position="107"/>
    </location>
</feature>
<proteinExistence type="predicted"/>
<dbReference type="Proteomes" id="UP000194266">
    <property type="component" value="Unassembled WGS sequence"/>
</dbReference>
<reference evidence="2 3" key="1">
    <citation type="submission" date="2016-12" db="EMBL/GenBank/DDBJ databases">
        <title>Genome Mining:The Detection of Biosynthetic Gene Clusters to Aid in the Expression of Curamycin A produced by Streptomyces sp. strain CZA14.</title>
        <authorList>
            <person name="Durrell K.A."/>
            <person name="Kirby B.M."/>
            <person name="Khan W."/>
            <person name="Mthethwa T."/>
            <person name="Le Roes-Hill M."/>
        </authorList>
    </citation>
    <scope>NUCLEOTIDE SEQUENCE [LARGE SCALE GENOMIC DNA]</scope>
    <source>
        <strain evidence="2 3">CZA14</strain>
    </source>
</reference>
<comment type="caution">
    <text evidence="2">The sequence shown here is derived from an EMBL/GenBank/DDBJ whole genome shotgun (WGS) entry which is preliminary data.</text>
</comment>
<feature type="region of interest" description="Disordered" evidence="1">
    <location>
        <begin position="1"/>
        <end position="42"/>
    </location>
</feature>
<feature type="compositionally biased region" description="Pro residues" evidence="1">
    <location>
        <begin position="16"/>
        <end position="25"/>
    </location>
</feature>
<sequence>MSIAGERPPTAGSARPPRPPLPAEPAEPAEPAGSAAPAGASATTALTMASIRISRGNPTSEETAAVAALLVAGLRRLHETGPSAEPRARRLPHRPGPAYRAPGSWAS</sequence>
<organism evidence="2 3">
    <name type="scientific">Streptomyces pharetrae CZA14</name>
    <dbReference type="NCBI Taxonomy" id="1144883"/>
    <lineage>
        <taxon>Bacteria</taxon>
        <taxon>Bacillati</taxon>
        <taxon>Actinomycetota</taxon>
        <taxon>Actinomycetes</taxon>
        <taxon>Kitasatosporales</taxon>
        <taxon>Streptomycetaceae</taxon>
        <taxon>Streptomyces</taxon>
    </lineage>
</organism>
<keyword evidence="3" id="KW-1185">Reference proteome</keyword>
<evidence type="ECO:0000256" key="1">
    <source>
        <dbReference type="SAM" id="MobiDB-lite"/>
    </source>
</evidence>
<name>A0ABX3YNR1_9ACTN</name>
<gene>
    <name evidence="2" type="ORF">OQI_04595</name>
</gene>
<dbReference type="EMBL" id="MRYD01000013">
    <property type="protein sequence ID" value="OSZ61584.1"/>
    <property type="molecule type" value="Genomic_DNA"/>
</dbReference>
<evidence type="ECO:0000313" key="3">
    <source>
        <dbReference type="Proteomes" id="UP000194266"/>
    </source>
</evidence>
<protein>
    <recommendedName>
        <fullName evidence="4">Acyl-CoA carboxylase subunit epsilon</fullName>
    </recommendedName>
</protein>
<accession>A0ABX3YNR1</accession>
<dbReference type="RefSeq" id="WP_086168039.1">
    <property type="nucleotide sequence ID" value="NZ_MRYD01000013.1"/>
</dbReference>
<evidence type="ECO:0000313" key="2">
    <source>
        <dbReference type="EMBL" id="OSZ61584.1"/>
    </source>
</evidence>
<feature type="compositionally biased region" description="Low complexity" evidence="1">
    <location>
        <begin position="26"/>
        <end position="42"/>
    </location>
</feature>
<evidence type="ECO:0008006" key="4">
    <source>
        <dbReference type="Google" id="ProtNLM"/>
    </source>
</evidence>